<organism evidence="1 2">
    <name type="scientific">Flagellimonas pacifica</name>
    <dbReference type="NCBI Taxonomy" id="1247520"/>
    <lineage>
        <taxon>Bacteria</taxon>
        <taxon>Pseudomonadati</taxon>
        <taxon>Bacteroidota</taxon>
        <taxon>Flavobacteriia</taxon>
        <taxon>Flavobacteriales</taxon>
        <taxon>Flavobacteriaceae</taxon>
        <taxon>Flagellimonas</taxon>
    </lineage>
</organism>
<accession>A0A285MIS8</accession>
<keyword evidence="2" id="KW-1185">Reference proteome</keyword>
<protein>
    <submittedName>
        <fullName evidence="1">Uncharacterized protein</fullName>
    </submittedName>
</protein>
<name>A0A285MIS8_9FLAO</name>
<dbReference type="Proteomes" id="UP000219048">
    <property type="component" value="Unassembled WGS sequence"/>
</dbReference>
<evidence type="ECO:0000313" key="1">
    <source>
        <dbReference type="EMBL" id="SNY95401.1"/>
    </source>
</evidence>
<sequence length="39" mass="4576">MPVDVKQVQISDLFLNERLGTRIDHIMGFNNHLTIYLCM</sequence>
<evidence type="ECO:0000313" key="2">
    <source>
        <dbReference type="Proteomes" id="UP000219048"/>
    </source>
</evidence>
<dbReference type="EMBL" id="OBEH01000001">
    <property type="protein sequence ID" value="SNY95401.1"/>
    <property type="molecule type" value="Genomic_DNA"/>
</dbReference>
<proteinExistence type="predicted"/>
<dbReference type="AlphaFoldDB" id="A0A285MIS8"/>
<gene>
    <name evidence="1" type="ORF">SAMN06265377_1069</name>
</gene>
<reference evidence="2" key="1">
    <citation type="submission" date="2017-09" db="EMBL/GenBank/DDBJ databases">
        <authorList>
            <person name="Varghese N."/>
            <person name="Submissions S."/>
        </authorList>
    </citation>
    <scope>NUCLEOTIDE SEQUENCE [LARGE SCALE GENOMIC DNA]</scope>
    <source>
        <strain evidence="2">DSM 25885</strain>
    </source>
</reference>